<evidence type="ECO:0000313" key="2">
    <source>
        <dbReference type="Proteomes" id="UP000799755"/>
    </source>
</evidence>
<gene>
    <name evidence="1" type="ORF">BDR25DRAFT_244950</name>
</gene>
<accession>A0ACB6QB35</accession>
<evidence type="ECO:0000313" key="1">
    <source>
        <dbReference type="EMBL" id="KAF2463705.1"/>
    </source>
</evidence>
<proteinExistence type="predicted"/>
<keyword evidence="2" id="KW-1185">Reference proteome</keyword>
<protein>
    <submittedName>
        <fullName evidence="1">Subtilisin-like protein</fullName>
    </submittedName>
</protein>
<name>A0ACB6QB35_9PLEO</name>
<sequence length="329" mass="36488">VKIAILDTGIAKRATREMPIPPLISLCGPRVKLGKVVDKSLPPYDDTDGHGTHAAGLILKVCPYSTIWVYRIVRGPSESIKTQYVTEALADAVDKKKVDIVTMSFGWEEDSDEELRKVIDRAKSQKVLLFAASSNEGIRRGMAYPARADEVIAVDAADGFGLPSRFNPPQEGEKQRFTALGEAVESSYPTQLAEEGQTRGWKRMSGTSCATPIAAAIAGLILEFSRQRPLCFDPSVEAHLKSVAGMREVFSKLFSQKTAESSHFRHLDPNTVFYCNSEFEEGGEWCQNSSPRLNAANSIVECLRKRFSRKIGSLMNEKIQEEWSRRSQV</sequence>
<comment type="caution">
    <text evidence="1">The sequence shown here is derived from an EMBL/GenBank/DDBJ whole genome shotgun (WGS) entry which is preliminary data.</text>
</comment>
<organism evidence="1 2">
    <name type="scientific">Lindgomyces ingoldianus</name>
    <dbReference type="NCBI Taxonomy" id="673940"/>
    <lineage>
        <taxon>Eukaryota</taxon>
        <taxon>Fungi</taxon>
        <taxon>Dikarya</taxon>
        <taxon>Ascomycota</taxon>
        <taxon>Pezizomycotina</taxon>
        <taxon>Dothideomycetes</taxon>
        <taxon>Pleosporomycetidae</taxon>
        <taxon>Pleosporales</taxon>
        <taxon>Lindgomycetaceae</taxon>
        <taxon>Lindgomyces</taxon>
    </lineage>
</organism>
<reference evidence="1" key="1">
    <citation type="journal article" date="2020" name="Stud. Mycol.">
        <title>101 Dothideomycetes genomes: a test case for predicting lifestyles and emergence of pathogens.</title>
        <authorList>
            <person name="Haridas S."/>
            <person name="Albert R."/>
            <person name="Binder M."/>
            <person name="Bloem J."/>
            <person name="Labutti K."/>
            <person name="Salamov A."/>
            <person name="Andreopoulos B."/>
            <person name="Baker S."/>
            <person name="Barry K."/>
            <person name="Bills G."/>
            <person name="Bluhm B."/>
            <person name="Cannon C."/>
            <person name="Castanera R."/>
            <person name="Culley D."/>
            <person name="Daum C."/>
            <person name="Ezra D."/>
            <person name="Gonzalez J."/>
            <person name="Henrissat B."/>
            <person name="Kuo A."/>
            <person name="Liang C."/>
            <person name="Lipzen A."/>
            <person name="Lutzoni F."/>
            <person name="Magnuson J."/>
            <person name="Mondo S."/>
            <person name="Nolan M."/>
            <person name="Ohm R."/>
            <person name="Pangilinan J."/>
            <person name="Park H.-J."/>
            <person name="Ramirez L."/>
            <person name="Alfaro M."/>
            <person name="Sun H."/>
            <person name="Tritt A."/>
            <person name="Yoshinaga Y."/>
            <person name="Zwiers L.-H."/>
            <person name="Turgeon B."/>
            <person name="Goodwin S."/>
            <person name="Spatafora J."/>
            <person name="Crous P."/>
            <person name="Grigoriev I."/>
        </authorList>
    </citation>
    <scope>NUCLEOTIDE SEQUENCE</scope>
    <source>
        <strain evidence="1">ATCC 200398</strain>
    </source>
</reference>
<dbReference type="EMBL" id="MU003547">
    <property type="protein sequence ID" value="KAF2463705.1"/>
    <property type="molecule type" value="Genomic_DNA"/>
</dbReference>
<dbReference type="Proteomes" id="UP000799755">
    <property type="component" value="Unassembled WGS sequence"/>
</dbReference>
<feature type="non-terminal residue" evidence="1">
    <location>
        <position position="1"/>
    </location>
</feature>